<keyword evidence="2" id="KW-1185">Reference proteome</keyword>
<sequence>MSNANIWRELISSYNRHRTNRDIRSNSSKKSKKFDLFESDDQLAIRKYDFRQSQSFDSKNSLRTKRNMVEEWLRRNEIYQLPEGLKEGEGFVDLDYYEEDGFLTSLRVEVLKTQYSQYNNGSLALRNVRNLHPRRGLCFIDEKLARNQQQYSAIKKPHTAHIFAPATLNVSYINPIPWKHV</sequence>
<protein>
    <submittedName>
        <fullName evidence="1">Uncharacterized protein</fullName>
    </submittedName>
</protein>
<organism evidence="1 2">
    <name type="scientific">Rhynocoris fuscipes</name>
    <dbReference type="NCBI Taxonomy" id="488301"/>
    <lineage>
        <taxon>Eukaryota</taxon>
        <taxon>Metazoa</taxon>
        <taxon>Ecdysozoa</taxon>
        <taxon>Arthropoda</taxon>
        <taxon>Hexapoda</taxon>
        <taxon>Insecta</taxon>
        <taxon>Pterygota</taxon>
        <taxon>Neoptera</taxon>
        <taxon>Paraneoptera</taxon>
        <taxon>Hemiptera</taxon>
        <taxon>Heteroptera</taxon>
        <taxon>Panheteroptera</taxon>
        <taxon>Cimicomorpha</taxon>
        <taxon>Reduviidae</taxon>
        <taxon>Harpactorinae</taxon>
        <taxon>Harpactorini</taxon>
        <taxon>Rhynocoris</taxon>
    </lineage>
</organism>
<dbReference type="Proteomes" id="UP001461498">
    <property type="component" value="Unassembled WGS sequence"/>
</dbReference>
<dbReference type="EMBL" id="JAPXFL010000010">
    <property type="protein sequence ID" value="KAK9501111.1"/>
    <property type="molecule type" value="Genomic_DNA"/>
</dbReference>
<evidence type="ECO:0000313" key="2">
    <source>
        <dbReference type="Proteomes" id="UP001461498"/>
    </source>
</evidence>
<reference evidence="1 2" key="1">
    <citation type="submission" date="2022-12" db="EMBL/GenBank/DDBJ databases">
        <title>Chromosome-level genome assembly of true bugs.</title>
        <authorList>
            <person name="Ma L."/>
            <person name="Li H."/>
        </authorList>
    </citation>
    <scope>NUCLEOTIDE SEQUENCE [LARGE SCALE GENOMIC DNA]</scope>
    <source>
        <strain evidence="1">Lab_2022b</strain>
    </source>
</reference>
<accession>A0AAW1CQD0</accession>
<comment type="caution">
    <text evidence="1">The sequence shown here is derived from an EMBL/GenBank/DDBJ whole genome shotgun (WGS) entry which is preliminary data.</text>
</comment>
<evidence type="ECO:0000313" key="1">
    <source>
        <dbReference type="EMBL" id="KAK9501111.1"/>
    </source>
</evidence>
<dbReference type="AlphaFoldDB" id="A0AAW1CQD0"/>
<gene>
    <name evidence="1" type="ORF">O3M35_002218</name>
</gene>
<proteinExistence type="predicted"/>
<name>A0AAW1CQD0_9HEMI</name>